<reference evidence="1" key="1">
    <citation type="submission" date="2022-04" db="EMBL/GenBank/DDBJ databases">
        <title>Genome of the entomopathogenic fungus Entomophthora muscae.</title>
        <authorList>
            <person name="Elya C."/>
            <person name="Lovett B.R."/>
            <person name="Lee E."/>
            <person name="Macias A.M."/>
            <person name="Hajek A.E."/>
            <person name="De Bivort B.L."/>
            <person name="Kasson M.T."/>
            <person name="De Fine Licht H.H."/>
            <person name="Stajich J.E."/>
        </authorList>
    </citation>
    <scope>NUCLEOTIDE SEQUENCE</scope>
    <source>
        <strain evidence="1">Berkeley</strain>
    </source>
</reference>
<proteinExistence type="predicted"/>
<name>A0ACC2U3Q6_9FUNG</name>
<sequence length="722" mass="81885">MPTCCIENICRVVCDATFEPVLVCDDWRPLACNTRLLEVFQYKSESDVTSQPIREFINRHFTPKEVQLNGKSRQVHIQELTYALVSQSDMSEKMAIVKVKRWEFENRPYYTVSIRDVHILKLLRKELPQPQFEDNPLLPHADSIDFSGEPQLESRLLREFSLLADAIPVMVWICGREGEIYYANKRVKETWGVDVLNDNWEDCLHPDDWERFIPAWNNASKALTAFSLECRYRKNNAQPVPDDQFQWRWHLFHSNPIFDVHGDLKRWVLTAVDVHEWKCAEEEKQRLIASEKMAIEASKLKSAFLSTMSHEIRTPLFGIVGNTCLLTETEITPEQRGFISIIEGSARLMMAVVQDILDFSRIEAGKLTLNKTPFSLSRLISRVARMTDTSAQKKGLSFNLKPLPEDYVVVGDQQRLQQILANLASNAVKFTHEGTVTLEVSATELESGRMAIRITVRDTGIGMAPEVKTKLFTPWTQADSSNRRLYGGSGLGLAISKALADMMGGHISMCSEVGVGSTFWVELALPKSNVKLDDPPSSPDTPMKVQKFEFYGFQEPPLHSPTKRKSPETPTKARKLNKIKAPPPKSVLPPGRKFKVLLAEDNPINQAILVRFLEKMQCIECVLAMDGAQALEEYAARPEGYFDLILLDQSMPKMDGDMVCREIRKTNQDQIVISVSANALLSDRTYFLSIGMNDHVSKPVTFINFRETITKWLLARVASSPS</sequence>
<dbReference type="Proteomes" id="UP001165960">
    <property type="component" value="Unassembled WGS sequence"/>
</dbReference>
<keyword evidence="2" id="KW-1185">Reference proteome</keyword>
<protein>
    <submittedName>
        <fullName evidence="1">Uncharacterized protein</fullName>
    </submittedName>
</protein>
<evidence type="ECO:0000313" key="1">
    <source>
        <dbReference type="EMBL" id="KAJ9081455.1"/>
    </source>
</evidence>
<dbReference type="EMBL" id="QTSX02001476">
    <property type="protein sequence ID" value="KAJ9081455.1"/>
    <property type="molecule type" value="Genomic_DNA"/>
</dbReference>
<gene>
    <name evidence="1" type="ORF">DSO57_1014539</name>
</gene>
<organism evidence="1 2">
    <name type="scientific">Entomophthora muscae</name>
    <dbReference type="NCBI Taxonomy" id="34485"/>
    <lineage>
        <taxon>Eukaryota</taxon>
        <taxon>Fungi</taxon>
        <taxon>Fungi incertae sedis</taxon>
        <taxon>Zoopagomycota</taxon>
        <taxon>Entomophthoromycotina</taxon>
        <taxon>Entomophthoromycetes</taxon>
        <taxon>Entomophthorales</taxon>
        <taxon>Entomophthoraceae</taxon>
        <taxon>Entomophthora</taxon>
    </lineage>
</organism>
<evidence type="ECO:0000313" key="2">
    <source>
        <dbReference type="Proteomes" id="UP001165960"/>
    </source>
</evidence>
<comment type="caution">
    <text evidence="1">The sequence shown here is derived from an EMBL/GenBank/DDBJ whole genome shotgun (WGS) entry which is preliminary data.</text>
</comment>
<accession>A0ACC2U3Q6</accession>